<feature type="domain" description="HTH cro/C1-type" evidence="4">
    <location>
        <begin position="16"/>
        <end position="70"/>
    </location>
</feature>
<comment type="caution">
    <text evidence="5">The sequence shown here is derived from an EMBL/GenBank/DDBJ whole genome shotgun (WGS) entry which is preliminary data.</text>
</comment>
<dbReference type="EMBL" id="JAGFNZ010000004">
    <property type="protein sequence ID" value="MBW7573265.1"/>
    <property type="molecule type" value="Genomic_DNA"/>
</dbReference>
<dbReference type="PROSITE" id="PS50943">
    <property type="entry name" value="HTH_CROC1"/>
    <property type="match status" value="1"/>
</dbReference>
<proteinExistence type="predicted"/>
<dbReference type="Gene3D" id="1.10.260.40">
    <property type="entry name" value="lambda repressor-like DNA-binding domains"/>
    <property type="match status" value="1"/>
</dbReference>
<accession>A0ABS7DPP6</accession>
<evidence type="ECO:0000313" key="5">
    <source>
        <dbReference type="EMBL" id="MBW7573265.1"/>
    </source>
</evidence>
<organism evidence="5 6">
    <name type="scientific">Caproiciproducens faecalis</name>
    <dbReference type="NCBI Taxonomy" id="2820301"/>
    <lineage>
        <taxon>Bacteria</taxon>
        <taxon>Bacillati</taxon>
        <taxon>Bacillota</taxon>
        <taxon>Clostridia</taxon>
        <taxon>Eubacteriales</taxon>
        <taxon>Acutalibacteraceae</taxon>
        <taxon>Caproiciproducens</taxon>
    </lineage>
</organism>
<evidence type="ECO:0000256" key="2">
    <source>
        <dbReference type="ARBA" id="ARBA00023125"/>
    </source>
</evidence>
<evidence type="ECO:0000259" key="4">
    <source>
        <dbReference type="PROSITE" id="PS50943"/>
    </source>
</evidence>
<name>A0ABS7DPP6_9FIRM</name>
<protein>
    <submittedName>
        <fullName evidence="5">Helix-turn-helix transcriptional regulator</fullName>
    </submittedName>
</protein>
<dbReference type="Pfam" id="PF01381">
    <property type="entry name" value="HTH_3"/>
    <property type="match status" value="1"/>
</dbReference>
<evidence type="ECO:0000256" key="1">
    <source>
        <dbReference type="ARBA" id="ARBA00023015"/>
    </source>
</evidence>
<dbReference type="PANTHER" id="PTHR46797">
    <property type="entry name" value="HTH-TYPE TRANSCRIPTIONAL REGULATOR"/>
    <property type="match status" value="1"/>
</dbReference>
<dbReference type="RefSeq" id="WP_219965676.1">
    <property type="nucleotide sequence ID" value="NZ_JAGFNZ010000004.1"/>
</dbReference>
<sequence>MDKAKMEIMQRTAEQIKYLRKNAGFSQKSLADSAGLDPAFLGHIERCLKCPTIDTVNKIAVALNISLSELLNFEIPKKCERKEAAVKKIMMALESLTPQETEQLASVVIAIVAFKKRDSSS</sequence>
<dbReference type="CDD" id="cd00093">
    <property type="entry name" value="HTH_XRE"/>
    <property type="match status" value="1"/>
</dbReference>
<gene>
    <name evidence="5" type="ORF">J5W02_10630</name>
</gene>
<evidence type="ECO:0000256" key="3">
    <source>
        <dbReference type="ARBA" id="ARBA00023163"/>
    </source>
</evidence>
<keyword evidence="6" id="KW-1185">Reference proteome</keyword>
<dbReference type="SUPFAM" id="SSF47413">
    <property type="entry name" value="lambda repressor-like DNA-binding domains"/>
    <property type="match status" value="1"/>
</dbReference>
<keyword evidence="1" id="KW-0805">Transcription regulation</keyword>
<keyword evidence="2" id="KW-0238">DNA-binding</keyword>
<dbReference type="InterPro" id="IPR050807">
    <property type="entry name" value="TransReg_Diox_bact_type"/>
</dbReference>
<dbReference type="InterPro" id="IPR001387">
    <property type="entry name" value="Cro/C1-type_HTH"/>
</dbReference>
<dbReference type="Proteomes" id="UP000719942">
    <property type="component" value="Unassembled WGS sequence"/>
</dbReference>
<evidence type="ECO:0000313" key="6">
    <source>
        <dbReference type="Proteomes" id="UP000719942"/>
    </source>
</evidence>
<reference evidence="5 6" key="1">
    <citation type="submission" date="2021-03" db="EMBL/GenBank/DDBJ databases">
        <title>Caproiciproducens sp. nov. isolated from feces of cow.</title>
        <authorList>
            <person name="Choi J.-Y."/>
        </authorList>
    </citation>
    <scope>NUCLEOTIDE SEQUENCE [LARGE SCALE GENOMIC DNA]</scope>
    <source>
        <strain evidence="5 6">AGMB10547</strain>
    </source>
</reference>
<dbReference type="InterPro" id="IPR010982">
    <property type="entry name" value="Lambda_DNA-bd_dom_sf"/>
</dbReference>
<dbReference type="SMART" id="SM00530">
    <property type="entry name" value="HTH_XRE"/>
    <property type="match status" value="1"/>
</dbReference>
<dbReference type="PANTHER" id="PTHR46797:SF23">
    <property type="entry name" value="HTH-TYPE TRANSCRIPTIONAL REGULATOR SUTR"/>
    <property type="match status" value="1"/>
</dbReference>
<keyword evidence="3" id="KW-0804">Transcription</keyword>